<accession>A0AAD5UBX0</accession>
<dbReference type="InterPro" id="IPR036640">
    <property type="entry name" value="ABC1_TM_sf"/>
</dbReference>
<feature type="transmembrane region" description="Helical" evidence="10">
    <location>
        <begin position="341"/>
        <end position="362"/>
    </location>
</feature>
<keyword evidence="4" id="KW-0677">Repeat</keyword>
<dbReference type="SUPFAM" id="SSF52540">
    <property type="entry name" value="P-loop containing nucleoside triphosphate hydrolases"/>
    <property type="match status" value="2"/>
</dbReference>
<dbReference type="CDD" id="cd03250">
    <property type="entry name" value="ABCC_MRP_domain1"/>
    <property type="match status" value="1"/>
</dbReference>
<sequence>MSHPILQIANFALAISVTAFMEAKKALKAEDLYDLAKKDTAIEVAKSFDGYWAKLQAHFDSKGKTAMPSLLFTVMRAVIVPFIFCKIASTTLAVTQLFTPLALQQMIRFVNPLYDRSKLWSENGIVLAFILFGIQLAAVFAQTADNLLNRKVMQLSRSLLTDAIYKKSFRLSLKSKNTFTEGRILNMINDDIDTITNMFMPLDTIFTLPIIIFISIDFIGGVVGDTLFYVLYAAIPFVIILGNIQPLFARYYSRAQAALDVRIALLREVLYGIKIVKVKALEEYFWGKLSEARKNQLGHLFTSCIFMTILMVGGQMSIVVYNTIIFVGYGASGNVLTADNIFPTILFFQVFGIAVGNVTFTLQSISTGFAALKRVSEYLTAEENTLEYQTTASANNAIEVEGATWRWEVLPKEEKEKTEEELAAERAARKQAKKDKKAGLPVKEPEAKEDAPFKISSLHFTIPRNKLVAVVGTVGSGKSTLLNGLIGEALLVEGTCKIQGSISYCSQEPWILTGSIEKNIIFNNQFDQEKLDRVIAQCGMEEDLKLLPNGIHTEIGESGVNLSGGQKARLALARSLYSGADIHLLDNPLAALDSRVADHVFANAILKGLRSKTRLVVTHQLQYLNQFDYILVMDEGKLAEQGTFDQLISKKSLLKKMTDSYKYDEDKVYAKEVVAPIMTKKNDDKGIDFMVEEDKAEGHVKKGVYVTLLRALGGSWRVILMLLSFLAIVGLRISEQIWLTDWIAANTSNSASYIKVYVALAGGDIVALCVFFGVMGVSTLVVSSYMHDGSVKGVLNAPMSFHDTTPVGRIINRLSADVQFLDTQMMMSPLVSHISESLYGLSTVRAARAERFFIAKEQILLDDAQSAAYIYASLSFWLNWRASILSTLVTLGVSLLASQSQNLSLALAAQVGLALANSSELATNISNLLKVLGQAEAEMNAIERLDHYAHNLPQELSLVKPSDPQNWPPSGQIKMDGIWMSYPSRPDYPVIKNLSVSVRAGEKVGVVGRTGSGKSTLASAFFRLMELDSGNVAIDGLDISDIGLKTLRTSLQMITQTPVMFQGTIRSNLQLGTNYSDDQLWDALSKSGLKDYVSSLSDKLDSSVSFGGENFSLGQRQLICLARALLAKPRLLVMDEATASVDGETDKLIQQAIKKHLSKTTIISIAHRLNHIADFDKVMVMDQGVLVEFDTPYNLLRNPKTVFSQLVEATGPANAKVIRGIAFDNRH</sequence>
<comment type="caution">
    <text evidence="13">The sequence shown here is derived from an EMBL/GenBank/DDBJ whole genome shotgun (WGS) entry which is preliminary data.</text>
</comment>
<feature type="region of interest" description="Disordered" evidence="9">
    <location>
        <begin position="416"/>
        <end position="445"/>
    </location>
</feature>
<dbReference type="Proteomes" id="UP001210925">
    <property type="component" value="Unassembled WGS sequence"/>
</dbReference>
<feature type="transmembrane region" description="Helical" evidence="10">
    <location>
        <begin position="229"/>
        <end position="249"/>
    </location>
</feature>
<dbReference type="GO" id="GO:0016887">
    <property type="term" value="F:ATP hydrolysis activity"/>
    <property type="evidence" value="ECO:0007669"/>
    <property type="project" value="InterPro"/>
</dbReference>
<evidence type="ECO:0000256" key="10">
    <source>
        <dbReference type="SAM" id="Phobius"/>
    </source>
</evidence>
<feature type="compositionally biased region" description="Basic and acidic residues" evidence="9">
    <location>
        <begin position="416"/>
        <end position="428"/>
    </location>
</feature>
<dbReference type="PANTHER" id="PTHR24223:SF443">
    <property type="entry name" value="MULTIDRUG-RESISTANCE LIKE PROTEIN 1, ISOFORM I"/>
    <property type="match status" value="1"/>
</dbReference>
<keyword evidence="5" id="KW-0547">Nucleotide-binding</keyword>
<dbReference type="CDD" id="cd03244">
    <property type="entry name" value="ABCC_MRP_domain2"/>
    <property type="match status" value="1"/>
</dbReference>
<feature type="transmembrane region" description="Helical" evidence="10">
    <location>
        <begin position="205"/>
        <end position="223"/>
    </location>
</feature>
<feature type="transmembrane region" description="Helical" evidence="10">
    <location>
        <begin position="123"/>
        <end position="141"/>
    </location>
</feature>
<dbReference type="GO" id="GO:0140359">
    <property type="term" value="F:ABC-type transporter activity"/>
    <property type="evidence" value="ECO:0007669"/>
    <property type="project" value="InterPro"/>
</dbReference>
<dbReference type="InterPro" id="IPR027417">
    <property type="entry name" value="P-loop_NTPase"/>
</dbReference>
<evidence type="ECO:0000256" key="1">
    <source>
        <dbReference type="ARBA" id="ARBA00004128"/>
    </source>
</evidence>
<evidence type="ECO:0000256" key="2">
    <source>
        <dbReference type="ARBA" id="ARBA00022448"/>
    </source>
</evidence>
<dbReference type="AlphaFoldDB" id="A0AAD5UBX0"/>
<evidence type="ECO:0000256" key="6">
    <source>
        <dbReference type="ARBA" id="ARBA00022840"/>
    </source>
</evidence>
<keyword evidence="8 10" id="KW-0472">Membrane</keyword>
<evidence type="ECO:0000256" key="7">
    <source>
        <dbReference type="ARBA" id="ARBA00022989"/>
    </source>
</evidence>
<dbReference type="Pfam" id="PF00005">
    <property type="entry name" value="ABC_tran"/>
    <property type="match status" value="2"/>
</dbReference>
<evidence type="ECO:0000256" key="4">
    <source>
        <dbReference type="ARBA" id="ARBA00022737"/>
    </source>
</evidence>
<reference evidence="13" key="1">
    <citation type="submission" date="2020-05" db="EMBL/GenBank/DDBJ databases">
        <title>Phylogenomic resolution of chytrid fungi.</title>
        <authorList>
            <person name="Stajich J.E."/>
            <person name="Amses K."/>
            <person name="Simmons R."/>
            <person name="Seto K."/>
            <person name="Myers J."/>
            <person name="Bonds A."/>
            <person name="Quandt C.A."/>
            <person name="Barry K."/>
            <person name="Liu P."/>
            <person name="Grigoriev I."/>
            <person name="Longcore J.E."/>
            <person name="James T.Y."/>
        </authorList>
    </citation>
    <scope>NUCLEOTIDE SEQUENCE</scope>
    <source>
        <strain evidence="13">PLAUS21</strain>
    </source>
</reference>
<feature type="domain" description="ABC transmembrane type-1" evidence="12">
    <location>
        <begin position="87"/>
        <end position="367"/>
    </location>
</feature>
<dbReference type="Gene3D" id="3.40.50.300">
    <property type="entry name" value="P-loop containing nucleotide triphosphate hydrolases"/>
    <property type="match status" value="2"/>
</dbReference>
<dbReference type="GO" id="GO:0005524">
    <property type="term" value="F:ATP binding"/>
    <property type="evidence" value="ECO:0007669"/>
    <property type="project" value="UniProtKB-KW"/>
</dbReference>
<dbReference type="PROSITE" id="PS50929">
    <property type="entry name" value="ABC_TM1F"/>
    <property type="match status" value="3"/>
</dbReference>
<dbReference type="Gene3D" id="1.20.1560.10">
    <property type="entry name" value="ABC transporter type 1, transmembrane domain"/>
    <property type="match status" value="3"/>
</dbReference>
<dbReference type="InterPro" id="IPR003593">
    <property type="entry name" value="AAA+_ATPase"/>
</dbReference>
<dbReference type="Pfam" id="PF00664">
    <property type="entry name" value="ABC_membrane"/>
    <property type="match status" value="3"/>
</dbReference>
<feature type="domain" description="ABC transporter" evidence="11">
    <location>
        <begin position="440"/>
        <end position="660"/>
    </location>
</feature>
<feature type="transmembrane region" description="Helical" evidence="10">
    <location>
        <begin position="754"/>
        <end position="782"/>
    </location>
</feature>
<feature type="transmembrane region" description="Helical" evidence="10">
    <location>
        <begin position="300"/>
        <end position="329"/>
    </location>
</feature>
<evidence type="ECO:0000256" key="3">
    <source>
        <dbReference type="ARBA" id="ARBA00022692"/>
    </source>
</evidence>
<gene>
    <name evidence="13" type="primary">ABCC12_2</name>
    <name evidence="13" type="ORF">HK103_007579</name>
</gene>
<organism evidence="13 14">
    <name type="scientific">Boothiomyces macroporosus</name>
    <dbReference type="NCBI Taxonomy" id="261099"/>
    <lineage>
        <taxon>Eukaryota</taxon>
        <taxon>Fungi</taxon>
        <taxon>Fungi incertae sedis</taxon>
        <taxon>Chytridiomycota</taxon>
        <taxon>Chytridiomycota incertae sedis</taxon>
        <taxon>Chytridiomycetes</taxon>
        <taxon>Rhizophydiales</taxon>
        <taxon>Terramycetaceae</taxon>
        <taxon>Boothiomyces</taxon>
    </lineage>
</organism>
<feature type="domain" description="ABC transporter" evidence="11">
    <location>
        <begin position="973"/>
        <end position="1208"/>
    </location>
</feature>
<dbReference type="PROSITE" id="PS00211">
    <property type="entry name" value="ABC_TRANSPORTER_1"/>
    <property type="match status" value="2"/>
</dbReference>
<feature type="transmembrane region" description="Helical" evidence="10">
    <location>
        <begin position="77"/>
        <end position="103"/>
    </location>
</feature>
<keyword evidence="2" id="KW-0813">Transport</keyword>
<name>A0AAD5UBX0_9FUNG</name>
<dbReference type="InterPro" id="IPR017871">
    <property type="entry name" value="ABC_transporter-like_CS"/>
</dbReference>
<dbReference type="SUPFAM" id="SSF90123">
    <property type="entry name" value="ABC transporter transmembrane region"/>
    <property type="match status" value="2"/>
</dbReference>
<dbReference type="InterPro" id="IPR050173">
    <property type="entry name" value="ABC_transporter_C-like"/>
</dbReference>
<keyword evidence="14" id="KW-1185">Reference proteome</keyword>
<protein>
    <submittedName>
        <fullName evidence="13">Multidrug resistance-associated protein 9</fullName>
    </submittedName>
</protein>
<comment type="subcellular location">
    <subcellularLocation>
        <location evidence="1">Vacuole membrane</location>
        <topology evidence="1">Multi-pass membrane protein</topology>
    </subcellularLocation>
</comment>
<evidence type="ECO:0000256" key="9">
    <source>
        <dbReference type="SAM" id="MobiDB-lite"/>
    </source>
</evidence>
<proteinExistence type="predicted"/>
<keyword evidence="3 10" id="KW-0812">Transmembrane</keyword>
<feature type="domain" description="ABC transmembrane type-1" evidence="12">
    <location>
        <begin position="820"/>
        <end position="934"/>
    </location>
</feature>
<dbReference type="InterPro" id="IPR003439">
    <property type="entry name" value="ABC_transporter-like_ATP-bd"/>
</dbReference>
<feature type="transmembrane region" description="Helical" evidence="10">
    <location>
        <begin position="716"/>
        <end position="734"/>
    </location>
</feature>
<dbReference type="InterPro" id="IPR011527">
    <property type="entry name" value="ABC1_TM_dom"/>
</dbReference>
<dbReference type="EMBL" id="JADGKB010000094">
    <property type="protein sequence ID" value="KAJ3254040.1"/>
    <property type="molecule type" value="Genomic_DNA"/>
</dbReference>
<evidence type="ECO:0000256" key="5">
    <source>
        <dbReference type="ARBA" id="ARBA00022741"/>
    </source>
</evidence>
<dbReference type="SMART" id="SM00382">
    <property type="entry name" value="AAA"/>
    <property type="match status" value="2"/>
</dbReference>
<feature type="domain" description="ABC transmembrane type-1" evidence="12">
    <location>
        <begin position="719"/>
        <end position="819"/>
    </location>
</feature>
<evidence type="ECO:0000313" key="14">
    <source>
        <dbReference type="Proteomes" id="UP001210925"/>
    </source>
</evidence>
<dbReference type="FunFam" id="3.40.50.300:FF:000997">
    <property type="entry name" value="Multidrug resistance-associated protein 1"/>
    <property type="match status" value="1"/>
</dbReference>
<keyword evidence="6" id="KW-0067">ATP-binding</keyword>
<evidence type="ECO:0000313" key="13">
    <source>
        <dbReference type="EMBL" id="KAJ3254040.1"/>
    </source>
</evidence>
<dbReference type="GO" id="GO:0000329">
    <property type="term" value="C:fungal-type vacuole membrane"/>
    <property type="evidence" value="ECO:0007669"/>
    <property type="project" value="UniProtKB-ARBA"/>
</dbReference>
<evidence type="ECO:0000259" key="12">
    <source>
        <dbReference type="PROSITE" id="PS50929"/>
    </source>
</evidence>
<dbReference type="FunFam" id="3.40.50.300:FF:000630">
    <property type="entry name" value="ATP-binding cassette (ABC) transporter, putative"/>
    <property type="match status" value="1"/>
</dbReference>
<evidence type="ECO:0000259" key="11">
    <source>
        <dbReference type="PROSITE" id="PS50893"/>
    </source>
</evidence>
<dbReference type="PROSITE" id="PS50893">
    <property type="entry name" value="ABC_TRANSPORTER_2"/>
    <property type="match status" value="2"/>
</dbReference>
<dbReference type="PANTHER" id="PTHR24223">
    <property type="entry name" value="ATP-BINDING CASSETTE SUB-FAMILY C"/>
    <property type="match status" value="1"/>
</dbReference>
<keyword evidence="7 10" id="KW-1133">Transmembrane helix</keyword>
<evidence type="ECO:0000256" key="8">
    <source>
        <dbReference type="ARBA" id="ARBA00023136"/>
    </source>
</evidence>